<reference evidence="1 2" key="1">
    <citation type="journal article" date="2019" name="Nat. Ecol. Evol.">
        <title>Megaphylogeny resolves global patterns of mushroom evolution.</title>
        <authorList>
            <person name="Varga T."/>
            <person name="Krizsan K."/>
            <person name="Foldi C."/>
            <person name="Dima B."/>
            <person name="Sanchez-Garcia M."/>
            <person name="Sanchez-Ramirez S."/>
            <person name="Szollosi G.J."/>
            <person name="Szarkandi J.G."/>
            <person name="Papp V."/>
            <person name="Albert L."/>
            <person name="Andreopoulos W."/>
            <person name="Angelini C."/>
            <person name="Antonin V."/>
            <person name="Barry K.W."/>
            <person name="Bougher N.L."/>
            <person name="Buchanan P."/>
            <person name="Buyck B."/>
            <person name="Bense V."/>
            <person name="Catcheside P."/>
            <person name="Chovatia M."/>
            <person name="Cooper J."/>
            <person name="Damon W."/>
            <person name="Desjardin D."/>
            <person name="Finy P."/>
            <person name="Geml J."/>
            <person name="Haridas S."/>
            <person name="Hughes K."/>
            <person name="Justo A."/>
            <person name="Karasinski D."/>
            <person name="Kautmanova I."/>
            <person name="Kiss B."/>
            <person name="Kocsube S."/>
            <person name="Kotiranta H."/>
            <person name="LaButti K.M."/>
            <person name="Lechner B.E."/>
            <person name="Liimatainen K."/>
            <person name="Lipzen A."/>
            <person name="Lukacs Z."/>
            <person name="Mihaltcheva S."/>
            <person name="Morgado L.N."/>
            <person name="Niskanen T."/>
            <person name="Noordeloos M.E."/>
            <person name="Ohm R.A."/>
            <person name="Ortiz-Santana B."/>
            <person name="Ovrebo C."/>
            <person name="Racz N."/>
            <person name="Riley R."/>
            <person name="Savchenko A."/>
            <person name="Shiryaev A."/>
            <person name="Soop K."/>
            <person name="Spirin V."/>
            <person name="Szebenyi C."/>
            <person name="Tomsovsky M."/>
            <person name="Tulloss R.E."/>
            <person name="Uehling J."/>
            <person name="Grigoriev I.V."/>
            <person name="Vagvolgyi C."/>
            <person name="Papp T."/>
            <person name="Martin F.M."/>
            <person name="Miettinen O."/>
            <person name="Hibbett D.S."/>
            <person name="Nagy L.G."/>
        </authorList>
    </citation>
    <scope>NUCLEOTIDE SEQUENCE [LARGE SCALE GENOMIC DNA]</scope>
    <source>
        <strain evidence="1 2">NL-1719</strain>
    </source>
</reference>
<gene>
    <name evidence="1" type="ORF">BDN72DRAFT_906577</name>
</gene>
<accession>A0ACD2ZYG5</accession>
<proteinExistence type="predicted"/>
<organism evidence="1 2">
    <name type="scientific">Pluteus cervinus</name>
    <dbReference type="NCBI Taxonomy" id="181527"/>
    <lineage>
        <taxon>Eukaryota</taxon>
        <taxon>Fungi</taxon>
        <taxon>Dikarya</taxon>
        <taxon>Basidiomycota</taxon>
        <taxon>Agaricomycotina</taxon>
        <taxon>Agaricomycetes</taxon>
        <taxon>Agaricomycetidae</taxon>
        <taxon>Agaricales</taxon>
        <taxon>Pluteineae</taxon>
        <taxon>Pluteaceae</taxon>
        <taxon>Pluteus</taxon>
    </lineage>
</organism>
<evidence type="ECO:0000313" key="2">
    <source>
        <dbReference type="Proteomes" id="UP000308600"/>
    </source>
</evidence>
<protein>
    <submittedName>
        <fullName evidence="1">Uncharacterized protein</fullName>
    </submittedName>
</protein>
<dbReference type="EMBL" id="ML209274">
    <property type="protein sequence ID" value="TFK58613.1"/>
    <property type="molecule type" value="Genomic_DNA"/>
</dbReference>
<keyword evidence="2" id="KW-1185">Reference proteome</keyword>
<dbReference type="Proteomes" id="UP000308600">
    <property type="component" value="Unassembled WGS sequence"/>
</dbReference>
<evidence type="ECO:0000313" key="1">
    <source>
        <dbReference type="EMBL" id="TFK58613.1"/>
    </source>
</evidence>
<sequence length="446" mass="48713">MSLLPKHSTPHSPLKSTVLAYPVYIVVHSTLHSPALCMCMDTSVLPHRLPSLSRSFTRSAFLPISISYPQRIRLHLRFLSINSKLIMTSLVYPHFTPAVVHAARILAPPTTPIPQLLPPSTTKASSQALAAFLQENVHDEQTEPMSADVQIILSELIIRLSFFEDEDTLMDEEPYECLPPTPAVAHGTYTDTSSSAEHPSFISPPDRSQESVFIREASPSDFMDVDSPRRLNAERHTYKDSAMLPATPQPPQPRYLPLAEQISPLTYSVFGAGSPCTPITSRSPSQSPTLSRPTMNLLLFKPMTFSTLAQRCVVARAGGSGRGGGGGTGAVFVDWDPTCRRNARGFVPEVVEQLNVYPDRTGIIDQQQDQYASSIQQRSGPNLTASRIHGASEAGVVDNDASEDEEINIGNQGRQVWDRTVQLPSSNVILSAPLCIAPSFQQSHPG</sequence>
<name>A0ACD2ZYG5_9AGAR</name>